<name>A0A918FF98_9DEIO</name>
<dbReference type="AlphaFoldDB" id="A0A918FF98"/>
<evidence type="ECO:0000313" key="2">
    <source>
        <dbReference type="Proteomes" id="UP000603865"/>
    </source>
</evidence>
<proteinExistence type="predicted"/>
<sequence length="133" mass="15250">MTNDITQVILSALSDIRLDSIHLKMFTDLFTPRHEWKSDSEDENSWVVFYNSSSRFAMHHRTLPLCICDINCNSLIIYAQENKINLVFVNSFNSFELSLIDQASVLRRIGWKVTAGGFDMLRLSASNILFATN</sequence>
<protein>
    <submittedName>
        <fullName evidence="1">Uncharacterized protein</fullName>
    </submittedName>
</protein>
<dbReference type="Proteomes" id="UP000603865">
    <property type="component" value="Unassembled WGS sequence"/>
</dbReference>
<comment type="caution">
    <text evidence="1">The sequence shown here is derived from an EMBL/GenBank/DDBJ whole genome shotgun (WGS) entry which is preliminary data.</text>
</comment>
<dbReference type="EMBL" id="BMQL01000064">
    <property type="protein sequence ID" value="GGR34516.1"/>
    <property type="molecule type" value="Genomic_DNA"/>
</dbReference>
<organism evidence="1 2">
    <name type="scientific">Deinococcus ruber</name>
    <dbReference type="NCBI Taxonomy" id="1848197"/>
    <lineage>
        <taxon>Bacteria</taxon>
        <taxon>Thermotogati</taxon>
        <taxon>Deinococcota</taxon>
        <taxon>Deinococci</taxon>
        <taxon>Deinococcales</taxon>
        <taxon>Deinococcaceae</taxon>
        <taxon>Deinococcus</taxon>
    </lineage>
</organism>
<reference evidence="1" key="2">
    <citation type="submission" date="2020-09" db="EMBL/GenBank/DDBJ databases">
        <authorList>
            <person name="Sun Q."/>
            <person name="Ohkuma M."/>
        </authorList>
    </citation>
    <scope>NUCLEOTIDE SEQUENCE</scope>
    <source>
        <strain evidence="1">JCM 31311</strain>
    </source>
</reference>
<keyword evidence="2" id="KW-1185">Reference proteome</keyword>
<accession>A0A918FF98</accession>
<reference evidence="1" key="1">
    <citation type="journal article" date="2014" name="Int. J. Syst. Evol. Microbiol.">
        <title>Complete genome sequence of Corynebacterium casei LMG S-19264T (=DSM 44701T), isolated from a smear-ripened cheese.</title>
        <authorList>
            <consortium name="US DOE Joint Genome Institute (JGI-PGF)"/>
            <person name="Walter F."/>
            <person name="Albersmeier A."/>
            <person name="Kalinowski J."/>
            <person name="Ruckert C."/>
        </authorList>
    </citation>
    <scope>NUCLEOTIDE SEQUENCE</scope>
    <source>
        <strain evidence="1">JCM 31311</strain>
    </source>
</reference>
<evidence type="ECO:0000313" key="1">
    <source>
        <dbReference type="EMBL" id="GGR34516.1"/>
    </source>
</evidence>
<gene>
    <name evidence="1" type="ORF">GCM10008957_50750</name>
</gene>